<dbReference type="RefSeq" id="WP_058699121.1">
    <property type="nucleotide sequence ID" value="NZ_CP013690.1"/>
</dbReference>
<gene>
    <name evidence="2" type="ORF">AS202_03430</name>
</gene>
<accession>A0AAI8G3U1</accession>
<evidence type="ECO:0000256" key="1">
    <source>
        <dbReference type="SAM" id="Phobius"/>
    </source>
</evidence>
<dbReference type="Proteomes" id="UP000069030">
    <property type="component" value="Chromosome"/>
</dbReference>
<proteinExistence type="predicted"/>
<keyword evidence="1" id="KW-0472">Membrane</keyword>
<evidence type="ECO:0000313" key="3">
    <source>
        <dbReference type="Proteomes" id="UP000069030"/>
    </source>
</evidence>
<name>A0AAI8G3U1_9FLAO</name>
<sequence>MTATDYNTFFTVGATLVSGIIASIATVFFTNFKEEKKEKKLITNTRESFIDILSNIYLVGVSKMINDCDCLKKFITNRDQYDYYVNNTSFLESDIFEVLDKNTIVKVFSSKNVQFNELISLLIYMKVCLSNTPEKITDTYLRSVEEQTEQTKKDLDFLFKNKEHYPNFDSEQKRIEEIKYENINGFYISTIKKYDHCKETLTELETRINVLINKLK</sequence>
<dbReference type="AlphaFoldDB" id="A0AAI8G3U1"/>
<evidence type="ECO:0000313" key="2">
    <source>
        <dbReference type="EMBL" id="ALU25265.1"/>
    </source>
</evidence>
<dbReference type="KEGG" id="mod:AS202_03430"/>
<protein>
    <submittedName>
        <fullName evidence="2">Uncharacterized protein</fullName>
    </submittedName>
</protein>
<feature type="transmembrane region" description="Helical" evidence="1">
    <location>
        <begin position="6"/>
        <end position="30"/>
    </location>
</feature>
<organism evidence="2 3">
    <name type="scientific">Myroides odoratimimus</name>
    <dbReference type="NCBI Taxonomy" id="76832"/>
    <lineage>
        <taxon>Bacteria</taxon>
        <taxon>Pseudomonadati</taxon>
        <taxon>Bacteroidota</taxon>
        <taxon>Flavobacteriia</taxon>
        <taxon>Flavobacteriales</taxon>
        <taxon>Flavobacteriaceae</taxon>
        <taxon>Myroides</taxon>
    </lineage>
</organism>
<keyword evidence="1" id="KW-1133">Transmembrane helix</keyword>
<dbReference type="EMBL" id="CP013690">
    <property type="protein sequence ID" value="ALU25265.1"/>
    <property type="molecule type" value="Genomic_DNA"/>
</dbReference>
<reference evidence="2 3" key="1">
    <citation type="journal article" date="2016" name="J. Zhejiang Univ. Sci. B">
        <title>Antibiotic resistance mechanisms of Myroides sp.</title>
        <authorList>
            <person name="Hu S."/>
            <person name="Yuan S."/>
            <person name="Qu H."/>
            <person name="Jiang T."/>
            <person name="Zhou Y."/>
            <person name="Wang M."/>
            <person name="Ming D."/>
        </authorList>
    </citation>
    <scope>NUCLEOTIDE SEQUENCE [LARGE SCALE GENOMIC DNA]</scope>
    <source>
        <strain evidence="2 3">PR63039</strain>
    </source>
</reference>
<keyword evidence="1" id="KW-0812">Transmembrane</keyword>